<dbReference type="GO" id="GO:0005507">
    <property type="term" value="F:copper ion binding"/>
    <property type="evidence" value="ECO:0007669"/>
    <property type="project" value="InterPro"/>
</dbReference>
<dbReference type="GO" id="GO:0016491">
    <property type="term" value="F:oxidoreductase activity"/>
    <property type="evidence" value="ECO:0007669"/>
    <property type="project" value="UniProtKB-KW"/>
</dbReference>
<gene>
    <name evidence="8" type="ORF">BT63DRAFT_373710</name>
</gene>
<dbReference type="EMBL" id="MU004235">
    <property type="protein sequence ID" value="KAF2669477.1"/>
    <property type="molecule type" value="Genomic_DNA"/>
</dbReference>
<name>A0A6A6UDE6_9PEZI</name>
<evidence type="ECO:0000256" key="3">
    <source>
        <dbReference type="ARBA" id="ARBA00023002"/>
    </source>
</evidence>
<evidence type="ECO:0000259" key="7">
    <source>
        <dbReference type="Pfam" id="PF07732"/>
    </source>
</evidence>
<keyword evidence="2" id="KW-0479">Metal-binding</keyword>
<comment type="similarity">
    <text evidence="1">Belongs to the multicopper oxidase family.</text>
</comment>
<dbReference type="FunFam" id="2.60.40.420:FF:000021">
    <property type="entry name" value="Extracellular dihydrogeodin oxidase/laccase"/>
    <property type="match status" value="1"/>
</dbReference>
<dbReference type="Pfam" id="PF07732">
    <property type="entry name" value="Cu-oxidase_3"/>
    <property type="match status" value="1"/>
</dbReference>
<evidence type="ECO:0000256" key="2">
    <source>
        <dbReference type="ARBA" id="ARBA00022723"/>
    </source>
</evidence>
<reference evidence="8" key="1">
    <citation type="journal article" date="2020" name="Stud. Mycol.">
        <title>101 Dothideomycetes genomes: a test case for predicting lifestyles and emergence of pathogens.</title>
        <authorList>
            <person name="Haridas S."/>
            <person name="Albert R."/>
            <person name="Binder M."/>
            <person name="Bloem J."/>
            <person name="Labutti K."/>
            <person name="Salamov A."/>
            <person name="Andreopoulos B."/>
            <person name="Baker S."/>
            <person name="Barry K."/>
            <person name="Bills G."/>
            <person name="Bluhm B."/>
            <person name="Cannon C."/>
            <person name="Castanera R."/>
            <person name="Culley D."/>
            <person name="Daum C."/>
            <person name="Ezra D."/>
            <person name="Gonzalez J."/>
            <person name="Henrissat B."/>
            <person name="Kuo A."/>
            <person name="Liang C."/>
            <person name="Lipzen A."/>
            <person name="Lutzoni F."/>
            <person name="Magnuson J."/>
            <person name="Mondo S."/>
            <person name="Nolan M."/>
            <person name="Ohm R."/>
            <person name="Pangilinan J."/>
            <person name="Park H.-J."/>
            <person name="Ramirez L."/>
            <person name="Alfaro M."/>
            <person name="Sun H."/>
            <person name="Tritt A."/>
            <person name="Yoshinaga Y."/>
            <person name="Zwiers L.-H."/>
            <person name="Turgeon B."/>
            <person name="Goodwin S."/>
            <person name="Spatafora J."/>
            <person name="Crous P."/>
            <person name="Grigoriev I."/>
        </authorList>
    </citation>
    <scope>NUCLEOTIDE SEQUENCE</scope>
    <source>
        <strain evidence="8">CBS 115976</strain>
    </source>
</reference>
<dbReference type="SUPFAM" id="SSF49503">
    <property type="entry name" value="Cupredoxins"/>
    <property type="match status" value="3"/>
</dbReference>
<dbReference type="InterPro" id="IPR011707">
    <property type="entry name" value="Cu-oxidase-like_N"/>
</dbReference>
<dbReference type="OrthoDB" id="2121828at2759"/>
<dbReference type="CDD" id="cd13854">
    <property type="entry name" value="CuRO_1_MaLCC_like"/>
    <property type="match status" value="1"/>
</dbReference>
<dbReference type="Proteomes" id="UP000799302">
    <property type="component" value="Unassembled WGS sequence"/>
</dbReference>
<evidence type="ECO:0000313" key="9">
    <source>
        <dbReference type="Proteomes" id="UP000799302"/>
    </source>
</evidence>
<dbReference type="CDD" id="cd13880">
    <property type="entry name" value="CuRO_2_MaLCC_like"/>
    <property type="match status" value="1"/>
</dbReference>
<dbReference type="InterPro" id="IPR011706">
    <property type="entry name" value="Cu-oxidase_C"/>
</dbReference>
<accession>A0A6A6UDE6</accession>
<proteinExistence type="inferred from homology"/>
<feature type="domain" description="Plastocyanin-like" evidence="6">
    <location>
        <begin position="384"/>
        <end position="505"/>
    </location>
</feature>
<dbReference type="AlphaFoldDB" id="A0A6A6UDE6"/>
<keyword evidence="9" id="KW-1185">Reference proteome</keyword>
<evidence type="ECO:0000256" key="4">
    <source>
        <dbReference type="ARBA" id="ARBA00023008"/>
    </source>
</evidence>
<dbReference type="InterPro" id="IPR001117">
    <property type="entry name" value="Cu-oxidase_2nd"/>
</dbReference>
<dbReference type="Gene3D" id="2.60.40.420">
    <property type="entry name" value="Cupredoxins - blue copper proteins"/>
    <property type="match status" value="3"/>
</dbReference>
<sequence length="539" mass="59144">PETNVTRKYKFDVSYKTIAPDGVTKQGLVVNGGFPGPTIEANWGDWIEVEVTNNLDGNLGNSEGTTIHWHGLLQKETPFMDGVPSVAQCPIIPGDSFTYLFRADQYGTSWWHSHYSAQYSGGVYGAIIIHGPNDTPQCSGYDEDIGPVMVGDWYHDPYYKLVADVMNSTTGLPDPSNNNLINGKANYPCANTTAPCTPNAGLAKFAFESGKKFRMRLINPSSDAFQKISIDGHKFTVIANDFVPIVPYETELITLGIGQRTDVIVEATGDSTGSYWFRSQLGVGQASCSLPDGIAPNATAVIYYEDADPDAVPTTETDITSDQIYTCSNDPLTQTVPQFEISSDPVGDLYTQVFNIDFTNNGTNYLWTVNNISARVDYDVSQLALAAQGQLNPKPEWNVYTLPNSGTVRFVMYNSFPFTAHPMHMHGHNFQVLAEGFGTWDGSITNPSNPQRRDVQFLQKAQADGTRSYTVIQIELDNPSINILHCHLAWHVSAGLYVALVERPDDIRNITIPSAVTDTCTKWAGYVADNVPDQIDSGV</sequence>
<evidence type="ECO:0000259" key="5">
    <source>
        <dbReference type="Pfam" id="PF00394"/>
    </source>
</evidence>
<dbReference type="PANTHER" id="PTHR11709">
    <property type="entry name" value="MULTI-COPPER OXIDASE"/>
    <property type="match status" value="1"/>
</dbReference>
<dbReference type="Pfam" id="PF00394">
    <property type="entry name" value="Cu-oxidase"/>
    <property type="match status" value="1"/>
</dbReference>
<evidence type="ECO:0000313" key="8">
    <source>
        <dbReference type="EMBL" id="KAF2669477.1"/>
    </source>
</evidence>
<dbReference type="InterPro" id="IPR008972">
    <property type="entry name" value="Cupredoxin"/>
</dbReference>
<keyword evidence="4" id="KW-0186">Copper</keyword>
<dbReference type="PROSITE" id="PS00080">
    <property type="entry name" value="MULTICOPPER_OXIDASE2"/>
    <property type="match status" value="1"/>
</dbReference>
<feature type="domain" description="Plastocyanin-like" evidence="5">
    <location>
        <begin position="147"/>
        <end position="305"/>
    </location>
</feature>
<protein>
    <submittedName>
        <fullName evidence="8">Laccase I</fullName>
    </submittedName>
</protein>
<organism evidence="8 9">
    <name type="scientific">Microthyrium microscopicum</name>
    <dbReference type="NCBI Taxonomy" id="703497"/>
    <lineage>
        <taxon>Eukaryota</taxon>
        <taxon>Fungi</taxon>
        <taxon>Dikarya</taxon>
        <taxon>Ascomycota</taxon>
        <taxon>Pezizomycotina</taxon>
        <taxon>Dothideomycetes</taxon>
        <taxon>Dothideomycetes incertae sedis</taxon>
        <taxon>Microthyriales</taxon>
        <taxon>Microthyriaceae</taxon>
        <taxon>Microthyrium</taxon>
    </lineage>
</organism>
<evidence type="ECO:0000259" key="6">
    <source>
        <dbReference type="Pfam" id="PF07731"/>
    </source>
</evidence>
<dbReference type="InterPro" id="IPR045087">
    <property type="entry name" value="Cu-oxidase_fam"/>
</dbReference>
<evidence type="ECO:0000256" key="1">
    <source>
        <dbReference type="ARBA" id="ARBA00010609"/>
    </source>
</evidence>
<keyword evidence="3" id="KW-0560">Oxidoreductase</keyword>
<dbReference type="PANTHER" id="PTHR11709:SF145">
    <property type="entry name" value="LCC1"/>
    <property type="match status" value="1"/>
</dbReference>
<feature type="non-terminal residue" evidence="8">
    <location>
        <position position="1"/>
    </location>
</feature>
<feature type="domain" description="Plastocyanin-like" evidence="7">
    <location>
        <begin position="13"/>
        <end position="133"/>
    </location>
</feature>
<dbReference type="CDD" id="cd13901">
    <property type="entry name" value="CuRO_3_MaLCC_like"/>
    <property type="match status" value="1"/>
</dbReference>
<dbReference type="Pfam" id="PF07731">
    <property type="entry name" value="Cu-oxidase_2"/>
    <property type="match status" value="1"/>
</dbReference>
<dbReference type="InterPro" id="IPR002355">
    <property type="entry name" value="Cu_oxidase_Cu_BS"/>
</dbReference>